<dbReference type="Proteomes" id="UP000299102">
    <property type="component" value="Unassembled WGS sequence"/>
</dbReference>
<organism evidence="2 3">
    <name type="scientific">Eumeta variegata</name>
    <name type="common">Bagworm moth</name>
    <name type="synonym">Eumeta japonica</name>
    <dbReference type="NCBI Taxonomy" id="151549"/>
    <lineage>
        <taxon>Eukaryota</taxon>
        <taxon>Metazoa</taxon>
        <taxon>Ecdysozoa</taxon>
        <taxon>Arthropoda</taxon>
        <taxon>Hexapoda</taxon>
        <taxon>Insecta</taxon>
        <taxon>Pterygota</taxon>
        <taxon>Neoptera</taxon>
        <taxon>Endopterygota</taxon>
        <taxon>Lepidoptera</taxon>
        <taxon>Glossata</taxon>
        <taxon>Ditrysia</taxon>
        <taxon>Tineoidea</taxon>
        <taxon>Psychidae</taxon>
        <taxon>Oiketicinae</taxon>
        <taxon>Eumeta</taxon>
    </lineage>
</organism>
<name>A0A4C1VT61_EUMVA</name>
<protein>
    <submittedName>
        <fullName evidence="2">Uncharacterized protein</fullName>
    </submittedName>
</protein>
<evidence type="ECO:0000313" key="3">
    <source>
        <dbReference type="Proteomes" id="UP000299102"/>
    </source>
</evidence>
<proteinExistence type="predicted"/>
<feature type="compositionally biased region" description="Acidic residues" evidence="1">
    <location>
        <begin position="44"/>
        <end position="59"/>
    </location>
</feature>
<comment type="caution">
    <text evidence="2">The sequence shown here is derived from an EMBL/GenBank/DDBJ whole genome shotgun (WGS) entry which is preliminary data.</text>
</comment>
<dbReference type="EMBL" id="BGZK01000391">
    <property type="protein sequence ID" value="GBP40995.1"/>
    <property type="molecule type" value="Genomic_DNA"/>
</dbReference>
<evidence type="ECO:0000256" key="1">
    <source>
        <dbReference type="SAM" id="MobiDB-lite"/>
    </source>
</evidence>
<feature type="region of interest" description="Disordered" evidence="1">
    <location>
        <begin position="1"/>
        <end position="32"/>
    </location>
</feature>
<feature type="region of interest" description="Disordered" evidence="1">
    <location>
        <begin position="44"/>
        <end position="68"/>
    </location>
</feature>
<sequence length="68" mass="7380">MHDPDRPVPDPREASTKGLSCSPNEDGNEIESLSDGAIEIENEVNESQIENETESELVEPELKSGTAL</sequence>
<accession>A0A4C1VT61</accession>
<keyword evidence="3" id="KW-1185">Reference proteome</keyword>
<reference evidence="2 3" key="1">
    <citation type="journal article" date="2019" name="Commun. Biol.">
        <title>The bagworm genome reveals a unique fibroin gene that provides high tensile strength.</title>
        <authorList>
            <person name="Kono N."/>
            <person name="Nakamura H."/>
            <person name="Ohtoshi R."/>
            <person name="Tomita M."/>
            <person name="Numata K."/>
            <person name="Arakawa K."/>
        </authorList>
    </citation>
    <scope>NUCLEOTIDE SEQUENCE [LARGE SCALE GENOMIC DNA]</scope>
</reference>
<evidence type="ECO:0000313" key="2">
    <source>
        <dbReference type="EMBL" id="GBP40995.1"/>
    </source>
</evidence>
<gene>
    <name evidence="2" type="ORF">EVAR_82955_1</name>
</gene>
<dbReference type="AlphaFoldDB" id="A0A4C1VT61"/>
<feature type="compositionally biased region" description="Basic and acidic residues" evidence="1">
    <location>
        <begin position="1"/>
        <end position="15"/>
    </location>
</feature>